<reference evidence="17" key="1">
    <citation type="journal article" date="2019" name="Int. J. Syst. Evol. Microbiol.">
        <title>The Global Catalogue of Microorganisms (GCM) 10K type strain sequencing project: providing services to taxonomists for standard genome sequencing and annotation.</title>
        <authorList>
            <consortium name="The Broad Institute Genomics Platform"/>
            <consortium name="The Broad Institute Genome Sequencing Center for Infectious Disease"/>
            <person name="Wu L."/>
            <person name="Ma J."/>
        </authorList>
    </citation>
    <scope>NUCLEOTIDE SEQUENCE [LARGE SCALE GENOMIC DNA]</scope>
    <source>
        <strain evidence="17">CGMCC 1.12766</strain>
    </source>
</reference>
<evidence type="ECO:0000256" key="5">
    <source>
        <dbReference type="ARBA" id="ARBA00022692"/>
    </source>
</evidence>
<evidence type="ECO:0000256" key="1">
    <source>
        <dbReference type="ARBA" id="ARBA00004571"/>
    </source>
</evidence>
<keyword evidence="4" id="KW-0410">Iron transport</keyword>
<dbReference type="Pfam" id="PF07715">
    <property type="entry name" value="Plug"/>
    <property type="match status" value="1"/>
</dbReference>
<keyword evidence="17" id="KW-1185">Reference proteome</keyword>
<dbReference type="Gene3D" id="2.40.170.20">
    <property type="entry name" value="TonB-dependent receptor, beta-barrel domain"/>
    <property type="match status" value="2"/>
</dbReference>
<evidence type="ECO:0000259" key="15">
    <source>
        <dbReference type="Pfam" id="PF07715"/>
    </source>
</evidence>
<dbReference type="Pfam" id="PF00593">
    <property type="entry name" value="TonB_dep_Rec_b-barrel"/>
    <property type="match status" value="1"/>
</dbReference>
<gene>
    <name evidence="16" type="ORF">GCM10007420_24420</name>
</gene>
<keyword evidence="6" id="KW-0408">Iron</keyword>
<keyword evidence="13" id="KW-0732">Signal</keyword>
<evidence type="ECO:0000256" key="7">
    <source>
        <dbReference type="ARBA" id="ARBA00023065"/>
    </source>
</evidence>
<comment type="similarity">
    <text evidence="11 12">Belongs to the TonB-dependent receptor family.</text>
</comment>
<dbReference type="InterPro" id="IPR036942">
    <property type="entry name" value="Beta-barrel_TonB_sf"/>
</dbReference>
<keyword evidence="5 11" id="KW-0812">Transmembrane</keyword>
<dbReference type="EMBL" id="BMFS01000013">
    <property type="protein sequence ID" value="GGH06877.1"/>
    <property type="molecule type" value="Genomic_DNA"/>
</dbReference>
<dbReference type="Proteomes" id="UP000648722">
    <property type="component" value="Unassembled WGS sequence"/>
</dbReference>
<evidence type="ECO:0000256" key="10">
    <source>
        <dbReference type="ARBA" id="ARBA00023237"/>
    </source>
</evidence>
<dbReference type="PROSITE" id="PS52016">
    <property type="entry name" value="TONB_DEPENDENT_REC_3"/>
    <property type="match status" value="1"/>
</dbReference>
<dbReference type="PANTHER" id="PTHR32552:SF81">
    <property type="entry name" value="TONB-DEPENDENT OUTER MEMBRANE RECEPTOR"/>
    <property type="match status" value="1"/>
</dbReference>
<sequence>MIRKSVLMSAVALGAVSAPAFAESSETAQPVEVIRVTTQFREQSLAEVPVNVTAFDAELIDRLDIRNLEDMAAFTPGLVVQEQSPNNTGYSLRGITTDSGDTYAESRVAIFQDGISITRSRGSYVELFDVERIEVAKGPQPTLFGRGALIGGINLIQNKAEDEFSASAYGAIGNYEQREIGGHVNYGLGEGLGLRLAGVHRSRDGHIDNLLGGTLQGRDVSAVRAVFSARLDNGFSFDLIGNYQEDNGPGTSFKSGIIAPPGGDTSPYTPAALFTFPGFENDQGLGLDRTVWGVTALAEYPLGDAWTLSSITGYREFDSVEVFDPIGAGLGFINIAEDARGRQTSQEFRLTYDAGARVAAVLGGTWFYESGTQRIPLIVNEGVAQAFFVSTGAFGDPALVAGALGVPVSAITDLASPFGFSIAALSGGMGFVPLGTYREEASNSGRTEAVDLFGEITLRATDRLSFTAGLRYTDEDKRTSGYGNNIGGANRVTFAPFLILPGTPNGTTQSADASFGDFTWRLVASYQLSDSLNTWVSYARGRRPDVLALDTGSPTFFSTAPAEIVDSYEAGAFLTLDRGTVSGSVFYSEYENFQSSVFDPFTGQFGPSNAGEATQYGLELQGNYAVTDAVQVFATYAYNMATFNDTSGGQPQALAGNRFRYAPEHAASIGVRAELFSNNAGTLSFLPAYSWQSHIFFDNNNQEFAGVRQDAYGLLRARLRFDAASDRWYGEVFGSNLTDEDYLIDAGNTGAAFGLPTFIAGSPRTYGVRLGVNF</sequence>
<dbReference type="InterPro" id="IPR039426">
    <property type="entry name" value="TonB-dep_rcpt-like"/>
</dbReference>
<evidence type="ECO:0000256" key="9">
    <source>
        <dbReference type="ARBA" id="ARBA00023136"/>
    </source>
</evidence>
<proteinExistence type="inferred from homology"/>
<evidence type="ECO:0000259" key="14">
    <source>
        <dbReference type="Pfam" id="PF00593"/>
    </source>
</evidence>
<evidence type="ECO:0000256" key="6">
    <source>
        <dbReference type="ARBA" id="ARBA00023004"/>
    </source>
</evidence>
<keyword evidence="16" id="KW-0675">Receptor</keyword>
<keyword evidence="8 12" id="KW-0798">TonB box</keyword>
<dbReference type="RefSeq" id="WP_188452878.1">
    <property type="nucleotide sequence ID" value="NZ_BMFS01000013.1"/>
</dbReference>
<dbReference type="SUPFAM" id="SSF56935">
    <property type="entry name" value="Porins"/>
    <property type="match status" value="1"/>
</dbReference>
<evidence type="ECO:0000256" key="8">
    <source>
        <dbReference type="ARBA" id="ARBA00023077"/>
    </source>
</evidence>
<comment type="caution">
    <text evidence="16">The sequence shown here is derived from an EMBL/GenBank/DDBJ whole genome shotgun (WGS) entry which is preliminary data.</text>
</comment>
<evidence type="ECO:0000256" key="2">
    <source>
        <dbReference type="ARBA" id="ARBA00022448"/>
    </source>
</evidence>
<feature type="chain" id="PRO_5046263140" evidence="13">
    <location>
        <begin position="23"/>
        <end position="774"/>
    </location>
</feature>
<dbReference type="InterPro" id="IPR000531">
    <property type="entry name" value="Beta-barrel_TonB"/>
</dbReference>
<evidence type="ECO:0000256" key="3">
    <source>
        <dbReference type="ARBA" id="ARBA00022452"/>
    </source>
</evidence>
<feature type="domain" description="TonB-dependent receptor plug" evidence="15">
    <location>
        <begin position="45"/>
        <end position="151"/>
    </location>
</feature>
<evidence type="ECO:0000256" key="4">
    <source>
        <dbReference type="ARBA" id="ARBA00022496"/>
    </source>
</evidence>
<keyword evidence="9 11" id="KW-0472">Membrane</keyword>
<organism evidence="16 17">
    <name type="scientific">Glycocaulis albus</name>
    <dbReference type="NCBI Taxonomy" id="1382801"/>
    <lineage>
        <taxon>Bacteria</taxon>
        <taxon>Pseudomonadati</taxon>
        <taxon>Pseudomonadota</taxon>
        <taxon>Alphaproteobacteria</taxon>
        <taxon>Maricaulales</taxon>
        <taxon>Maricaulaceae</taxon>
        <taxon>Glycocaulis</taxon>
    </lineage>
</organism>
<accession>A0ABQ1XYM0</accession>
<evidence type="ECO:0000313" key="17">
    <source>
        <dbReference type="Proteomes" id="UP000648722"/>
    </source>
</evidence>
<keyword evidence="10 11" id="KW-0998">Cell outer membrane</keyword>
<evidence type="ECO:0000256" key="13">
    <source>
        <dbReference type="SAM" id="SignalP"/>
    </source>
</evidence>
<comment type="subcellular location">
    <subcellularLocation>
        <location evidence="1 11">Cell outer membrane</location>
        <topology evidence="1 11">Multi-pass membrane protein</topology>
    </subcellularLocation>
</comment>
<feature type="domain" description="TonB-dependent receptor-like beta-barrel" evidence="14">
    <location>
        <begin position="434"/>
        <end position="728"/>
    </location>
</feature>
<keyword evidence="7" id="KW-0406">Ion transport</keyword>
<evidence type="ECO:0000256" key="12">
    <source>
        <dbReference type="RuleBase" id="RU003357"/>
    </source>
</evidence>
<keyword evidence="2 11" id="KW-0813">Transport</keyword>
<dbReference type="InterPro" id="IPR012910">
    <property type="entry name" value="Plug_dom"/>
</dbReference>
<dbReference type="PANTHER" id="PTHR32552">
    <property type="entry name" value="FERRICHROME IRON RECEPTOR-RELATED"/>
    <property type="match status" value="1"/>
</dbReference>
<protein>
    <submittedName>
        <fullName evidence="16">TonB-dependent receptor</fullName>
    </submittedName>
</protein>
<name>A0ABQ1XYM0_9PROT</name>
<evidence type="ECO:0000313" key="16">
    <source>
        <dbReference type="EMBL" id="GGH06877.1"/>
    </source>
</evidence>
<keyword evidence="3 11" id="KW-1134">Transmembrane beta strand</keyword>
<feature type="signal peptide" evidence="13">
    <location>
        <begin position="1"/>
        <end position="22"/>
    </location>
</feature>
<evidence type="ECO:0000256" key="11">
    <source>
        <dbReference type="PROSITE-ProRule" id="PRU01360"/>
    </source>
</evidence>